<protein>
    <submittedName>
        <fullName evidence="1">Inorganic triphosphatase YgiF</fullName>
    </submittedName>
</protein>
<reference evidence="1 2" key="1">
    <citation type="submission" date="2018-04" db="EMBL/GenBank/DDBJ databases">
        <title>Draft genome sequence of Pseudomonas syringae pv. actinidiae biovar 1 strains isolated from kiwifruit in Kagawa prefecture.</title>
        <authorList>
            <person name="Tabuchi M."/>
            <person name="Saito M."/>
            <person name="Fujiwara S."/>
            <person name="Sasa N."/>
            <person name="Akimitsu K."/>
            <person name="Gomi K."/>
            <person name="Konishi-Sugita S."/>
            <person name="Hamano K."/>
            <person name="Kataoka I."/>
        </authorList>
    </citation>
    <scope>NUCLEOTIDE SEQUENCE [LARGE SCALE GENOMIC DNA]</scope>
    <source>
        <strain evidence="1 2">MAFF212206</strain>
    </source>
</reference>
<dbReference type="EMBL" id="BGJZ01000140">
    <property type="protein sequence ID" value="GBH09994.1"/>
    <property type="molecule type" value="Genomic_DNA"/>
</dbReference>
<proteinExistence type="predicted"/>
<dbReference type="AlphaFoldDB" id="A0A2V0QAX2"/>
<name>A0A2V0QAX2_PSESF</name>
<evidence type="ECO:0000313" key="1">
    <source>
        <dbReference type="EMBL" id="GBH09994.1"/>
    </source>
</evidence>
<comment type="caution">
    <text evidence="1">The sequence shown here is derived from an EMBL/GenBank/DDBJ whole genome shotgun (WGS) entry which is preliminary data.</text>
</comment>
<sequence>MPSTKSPLAPRHPPSPLELIRKQTHTFCQSERLTERLWQKLDRGRTNSDGSIELPRWLVRNLADRHQIIGVTCNQVDHFIDKDSDMFDLAIAA</sequence>
<dbReference type="Proteomes" id="UP000247480">
    <property type="component" value="Unassembled WGS sequence"/>
</dbReference>
<gene>
    <name evidence="1" type="ORF">KPSA1_03399</name>
</gene>
<organism evidence="1 2">
    <name type="scientific">Pseudomonas syringae pv. actinidiae</name>
    <dbReference type="NCBI Taxonomy" id="103796"/>
    <lineage>
        <taxon>Bacteria</taxon>
        <taxon>Pseudomonadati</taxon>
        <taxon>Pseudomonadota</taxon>
        <taxon>Gammaproteobacteria</taxon>
        <taxon>Pseudomonadales</taxon>
        <taxon>Pseudomonadaceae</taxon>
        <taxon>Pseudomonas</taxon>
        <taxon>Pseudomonas syringae</taxon>
    </lineage>
</organism>
<evidence type="ECO:0000313" key="2">
    <source>
        <dbReference type="Proteomes" id="UP000247480"/>
    </source>
</evidence>
<dbReference type="RefSeq" id="WP_230463951.1">
    <property type="nucleotide sequence ID" value="NZ_AP019411.1"/>
</dbReference>
<accession>A0A2V0QAX2</accession>